<gene>
    <name evidence="3" type="ORF">B7463_g5071</name>
</gene>
<feature type="compositionally biased region" description="Low complexity" evidence="1">
    <location>
        <begin position="265"/>
        <end position="275"/>
    </location>
</feature>
<dbReference type="GO" id="GO:0003677">
    <property type="term" value="F:DNA binding"/>
    <property type="evidence" value="ECO:0007669"/>
    <property type="project" value="TreeGrafter"/>
</dbReference>
<dbReference type="OMA" id="RNHLVQQ"/>
<dbReference type="Gene3D" id="3.40.50.300">
    <property type="entry name" value="P-loop containing nucleotide triphosphate hydrolases"/>
    <property type="match status" value="1"/>
</dbReference>
<dbReference type="PANTHER" id="PTHR23389">
    <property type="entry name" value="CHROMOSOME TRANSMISSION FIDELITY FACTOR 18"/>
    <property type="match status" value="1"/>
</dbReference>
<feature type="region of interest" description="Disordered" evidence="1">
    <location>
        <begin position="1153"/>
        <end position="1178"/>
    </location>
</feature>
<feature type="region of interest" description="Disordered" evidence="1">
    <location>
        <begin position="1215"/>
        <end position="1242"/>
    </location>
</feature>
<feature type="region of interest" description="Disordered" evidence="1">
    <location>
        <begin position="729"/>
        <end position="752"/>
    </location>
</feature>
<dbReference type="EMBL" id="NCSJ02000079">
    <property type="protein sequence ID" value="RFU31264.1"/>
    <property type="molecule type" value="Genomic_DNA"/>
</dbReference>
<dbReference type="InterPro" id="IPR027417">
    <property type="entry name" value="P-loop_NTPase"/>
</dbReference>
<feature type="region of interest" description="Disordered" evidence="1">
    <location>
        <begin position="254"/>
        <end position="275"/>
    </location>
</feature>
<feature type="compositionally biased region" description="Basic and acidic residues" evidence="1">
    <location>
        <begin position="13"/>
        <end position="45"/>
    </location>
</feature>
<name>A0A3E2HCX4_SCYLI</name>
<dbReference type="GO" id="GO:0005634">
    <property type="term" value="C:nucleus"/>
    <property type="evidence" value="ECO:0007669"/>
    <property type="project" value="TreeGrafter"/>
</dbReference>
<evidence type="ECO:0000313" key="4">
    <source>
        <dbReference type="Proteomes" id="UP000258309"/>
    </source>
</evidence>
<dbReference type="InterPro" id="IPR003959">
    <property type="entry name" value="ATPase_AAA_core"/>
</dbReference>
<keyword evidence="4" id="KW-1185">Reference proteome</keyword>
<dbReference type="Pfam" id="PF00004">
    <property type="entry name" value="AAA"/>
    <property type="match status" value="1"/>
</dbReference>
<dbReference type="AlphaFoldDB" id="A0A3E2HCX4"/>
<accession>A0A3E2HCX4</accession>
<dbReference type="SUPFAM" id="SSF52540">
    <property type="entry name" value="P-loop containing nucleoside triphosphate hydrolases"/>
    <property type="match status" value="1"/>
</dbReference>
<feature type="compositionally biased region" description="Polar residues" evidence="1">
    <location>
        <begin position="1216"/>
        <end position="1230"/>
    </location>
</feature>
<dbReference type="PANTHER" id="PTHR23389:SF21">
    <property type="entry name" value="ATPASE FAMILY AAA DOMAIN-CONTAINING PROTEIN 5"/>
    <property type="match status" value="1"/>
</dbReference>
<dbReference type="GO" id="GO:0005524">
    <property type="term" value="F:ATP binding"/>
    <property type="evidence" value="ECO:0007669"/>
    <property type="project" value="InterPro"/>
</dbReference>
<feature type="domain" description="AAA+ ATPase" evidence="2">
    <location>
        <begin position="629"/>
        <end position="819"/>
    </location>
</feature>
<evidence type="ECO:0000259" key="2">
    <source>
        <dbReference type="SMART" id="SM00382"/>
    </source>
</evidence>
<dbReference type="OrthoDB" id="9996895at2759"/>
<feature type="compositionally biased region" description="Low complexity" evidence="1">
    <location>
        <begin position="539"/>
        <end position="560"/>
    </location>
</feature>
<feature type="region of interest" description="Disordered" evidence="1">
    <location>
        <begin position="1"/>
        <end position="219"/>
    </location>
</feature>
<evidence type="ECO:0000256" key="1">
    <source>
        <dbReference type="SAM" id="MobiDB-lite"/>
    </source>
</evidence>
<protein>
    <recommendedName>
        <fullName evidence="2">AAA+ ATPase domain-containing protein</fullName>
    </recommendedName>
</protein>
<feature type="region of interest" description="Disordered" evidence="1">
    <location>
        <begin position="538"/>
        <end position="570"/>
    </location>
</feature>
<evidence type="ECO:0000313" key="3">
    <source>
        <dbReference type="EMBL" id="RFU31264.1"/>
    </source>
</evidence>
<reference evidence="3 4" key="1">
    <citation type="submission" date="2018-05" db="EMBL/GenBank/DDBJ databases">
        <title>Draft genome sequence of Scytalidium lignicola DSM 105466, a ubiquitous saprotrophic fungus.</title>
        <authorList>
            <person name="Buettner E."/>
            <person name="Gebauer A.M."/>
            <person name="Hofrichter M."/>
            <person name="Liers C."/>
            <person name="Kellner H."/>
        </authorList>
    </citation>
    <scope>NUCLEOTIDE SEQUENCE [LARGE SCALE GENOMIC DNA]</scope>
    <source>
        <strain evidence="3 4">DSM 105466</strain>
    </source>
</reference>
<dbReference type="SMART" id="SM00382">
    <property type="entry name" value="AAA"/>
    <property type="match status" value="1"/>
</dbReference>
<comment type="caution">
    <text evidence="3">The sequence shown here is derived from an EMBL/GenBank/DDBJ whole genome shotgun (WGS) entry which is preliminary data.</text>
</comment>
<dbReference type="STRING" id="5539.A0A3E2HCX4"/>
<dbReference type="GO" id="GO:0016887">
    <property type="term" value="F:ATP hydrolysis activity"/>
    <property type="evidence" value="ECO:0007669"/>
    <property type="project" value="InterPro"/>
</dbReference>
<proteinExistence type="predicted"/>
<feature type="non-terminal residue" evidence="3">
    <location>
        <position position="1242"/>
    </location>
</feature>
<organism evidence="3 4">
    <name type="scientific">Scytalidium lignicola</name>
    <name type="common">Hyphomycete</name>
    <dbReference type="NCBI Taxonomy" id="5539"/>
    <lineage>
        <taxon>Eukaryota</taxon>
        <taxon>Fungi</taxon>
        <taxon>Dikarya</taxon>
        <taxon>Ascomycota</taxon>
        <taxon>Pezizomycotina</taxon>
        <taxon>Leotiomycetes</taxon>
        <taxon>Leotiomycetes incertae sedis</taxon>
        <taxon>Scytalidium</taxon>
    </lineage>
</organism>
<sequence>MAVLVSKTMAELNEERKPIHPFFDKSRGSLERSKKENPPGPEKKSPIPVENDSSKISSSTRLAVEVLAPNPTVTTTNSLEAQLEVDPNDGRRKRQRTDSPGAGDIEQVFAASDNIGALDNLNGAGTKNPRSSDAEGDELSQSPSVVEDQGITTDVEAPPTTVSGQNDDASHQDLGEPSTATKPRKILLLNTKTGTIGSPPKKFAQSCNNFKKPTPRGKKPKTLIVTIRYGQDQRLSGTLGIRIDQIVKSLSGKPTLEMKPETKPSPKTTSSFATSKTTHPFFLGKIAPKPLIPPKTNDEQPKPLDTTISPSNKAPEIQRSLSKPAGPFLVFGNAHKTMKFPGAIEPAWPWQGMVHIHGYESIERPYPYSNTNMTLSDIKKSKYQAVEVLANEDILNSFSIKTKLCALIEEEKHIETDTFTPPPACLRVPEKHFESGRVLQQPVRKQLHAKFSTTRAADNSLSEDELQQEGPPHSRAHSALFKAFDSIATSLSAFDKCQCETQCWTQKYAPKCASDVLQSGKEALLLKEWLERLTVTSVDTGSGDKQSSQSSSSSRRSGTAKSEKSGKRKRKCRDLEGFIISSDEEDNYMDEISDPEDIDLPQGGDSLHKKTLIRMGDALAKSSKDPARLTNAVVISGPHGCGKTAAVYAVAKELGFEVFEISPNSRRSGKDVLEKVGDMTRNHLVQQSHDVLQRSAEDDDTNRISDALADDLRTGRQGTMNSFFKKKDRTVSKLKPTNPAAGKRNDKGFSAKQQKQQKQSLILLEEVDVLYEEDKQFWATIISMISQSKRPIIMTCNNESAVPFQALSLHAIIRFNSPPVNLAVDYLLLVAANEGHLIRRKAVEALYESRKMDLRASISELNFWCQFAVGDCKGGLGWFYPRWPRGSDVDDHGDTIRVISQDTYQTGMGWLCRDFQHTGQHLESERMREALDGWGLDVGDWHETLDIVTWADAIPSRPHADLGSDLSMYEDFTRTMSDSDILSGSYFAPDNKEALDVSLPPLSSKSREDYILGYGLLEASPRVFYDDIRIDMSIWLKSQARESLQEKQIALNGKDIASHLSAMNDESITDVIRAKSKSSTSNISLNRNDFSLAFDPVSEPEKSTLHAIGSLEPSAFDRPLNIITLDLAPYVRSIVSYDMRLQRERHRLSSLLTQGGARGKRMRTTRSAMSALEGGTRSTTRRERYFGPNLNPHLVMRTGEPSWMDAALLEIRQEQKTMTGSRRSSVTEGSMTGEYSEGLNSG</sequence>
<dbReference type="InterPro" id="IPR003593">
    <property type="entry name" value="AAA+_ATPase"/>
</dbReference>
<feature type="compositionally biased region" description="Polar residues" evidence="1">
    <location>
        <begin position="71"/>
        <end position="80"/>
    </location>
</feature>
<dbReference type="Proteomes" id="UP000258309">
    <property type="component" value="Unassembled WGS sequence"/>
</dbReference>
<feature type="non-terminal residue" evidence="3">
    <location>
        <position position="1"/>
    </location>
</feature>
<feature type="region of interest" description="Disordered" evidence="1">
    <location>
        <begin position="454"/>
        <end position="475"/>
    </location>
</feature>